<dbReference type="Proteomes" id="UP000800036">
    <property type="component" value="Unassembled WGS sequence"/>
</dbReference>
<evidence type="ECO:0000313" key="2">
    <source>
        <dbReference type="Proteomes" id="UP000800036"/>
    </source>
</evidence>
<evidence type="ECO:0008006" key="3">
    <source>
        <dbReference type="Google" id="ProtNLM"/>
    </source>
</evidence>
<gene>
    <name evidence="1" type="ORF">BU23DRAFT_576421</name>
</gene>
<organism evidence="1 2">
    <name type="scientific">Bimuria novae-zelandiae CBS 107.79</name>
    <dbReference type="NCBI Taxonomy" id="1447943"/>
    <lineage>
        <taxon>Eukaryota</taxon>
        <taxon>Fungi</taxon>
        <taxon>Dikarya</taxon>
        <taxon>Ascomycota</taxon>
        <taxon>Pezizomycotina</taxon>
        <taxon>Dothideomycetes</taxon>
        <taxon>Pleosporomycetidae</taxon>
        <taxon>Pleosporales</taxon>
        <taxon>Massarineae</taxon>
        <taxon>Didymosphaeriaceae</taxon>
        <taxon>Bimuria</taxon>
    </lineage>
</organism>
<accession>A0A6A5VUD0</accession>
<sequence length="157" mass="17467">MAPIAGLAAPANGAPSISTRGENLCSRYQSPPKLCTPDPRVTVEETAKRAQKFFKAFVIDGDAKTMFSFIDNVYIQNHPGYQSGPQVIWPLFCNGQPVGNATSKSCFDASTNMSYASYGVVDRWRWVDGCVHEHWDQNETLPSPARCYKPKFTLGRW</sequence>
<dbReference type="AlphaFoldDB" id="A0A6A5VUD0"/>
<evidence type="ECO:0000313" key="1">
    <source>
        <dbReference type="EMBL" id="KAF1980515.1"/>
    </source>
</evidence>
<keyword evidence="2" id="KW-1185">Reference proteome</keyword>
<proteinExistence type="predicted"/>
<dbReference type="OrthoDB" id="2820488at2759"/>
<protein>
    <recommendedName>
        <fullName evidence="3">SnoaL-like domain-containing protein</fullName>
    </recommendedName>
</protein>
<dbReference type="EMBL" id="ML976656">
    <property type="protein sequence ID" value="KAF1980515.1"/>
    <property type="molecule type" value="Genomic_DNA"/>
</dbReference>
<name>A0A6A5VUD0_9PLEO</name>
<reference evidence="1" key="1">
    <citation type="journal article" date="2020" name="Stud. Mycol.">
        <title>101 Dothideomycetes genomes: a test case for predicting lifestyles and emergence of pathogens.</title>
        <authorList>
            <person name="Haridas S."/>
            <person name="Albert R."/>
            <person name="Binder M."/>
            <person name="Bloem J."/>
            <person name="Labutti K."/>
            <person name="Salamov A."/>
            <person name="Andreopoulos B."/>
            <person name="Baker S."/>
            <person name="Barry K."/>
            <person name="Bills G."/>
            <person name="Bluhm B."/>
            <person name="Cannon C."/>
            <person name="Castanera R."/>
            <person name="Culley D."/>
            <person name="Daum C."/>
            <person name="Ezra D."/>
            <person name="Gonzalez J."/>
            <person name="Henrissat B."/>
            <person name="Kuo A."/>
            <person name="Liang C."/>
            <person name="Lipzen A."/>
            <person name="Lutzoni F."/>
            <person name="Magnuson J."/>
            <person name="Mondo S."/>
            <person name="Nolan M."/>
            <person name="Ohm R."/>
            <person name="Pangilinan J."/>
            <person name="Park H.-J."/>
            <person name="Ramirez L."/>
            <person name="Alfaro M."/>
            <person name="Sun H."/>
            <person name="Tritt A."/>
            <person name="Yoshinaga Y."/>
            <person name="Zwiers L.-H."/>
            <person name="Turgeon B."/>
            <person name="Goodwin S."/>
            <person name="Spatafora J."/>
            <person name="Crous P."/>
            <person name="Grigoriev I."/>
        </authorList>
    </citation>
    <scope>NUCLEOTIDE SEQUENCE</scope>
    <source>
        <strain evidence="1">CBS 107.79</strain>
    </source>
</reference>